<evidence type="ECO:0000313" key="3">
    <source>
        <dbReference type="Proteomes" id="UP000325606"/>
    </source>
</evidence>
<dbReference type="Proteomes" id="UP000325606">
    <property type="component" value="Chromosome"/>
</dbReference>
<evidence type="ECO:0000256" key="1">
    <source>
        <dbReference type="SAM" id="SignalP"/>
    </source>
</evidence>
<feature type="signal peptide" evidence="1">
    <location>
        <begin position="1"/>
        <end position="24"/>
    </location>
</feature>
<proteinExistence type="predicted"/>
<evidence type="ECO:0000313" key="2">
    <source>
        <dbReference type="EMBL" id="QEW07551.1"/>
    </source>
</evidence>
<dbReference type="EMBL" id="CP044222">
    <property type="protein sequence ID" value="QEW07551.1"/>
    <property type="molecule type" value="Genomic_DNA"/>
</dbReference>
<dbReference type="RefSeq" id="WP_151057085.1">
    <property type="nucleotide sequence ID" value="NZ_CP044222.1"/>
</dbReference>
<dbReference type="KEGG" id="nik:F5I99_14175"/>
<organism evidence="2 3">
    <name type="scientific">Nitrincola iocasae</name>
    <dbReference type="NCBI Taxonomy" id="2614693"/>
    <lineage>
        <taxon>Bacteria</taxon>
        <taxon>Pseudomonadati</taxon>
        <taxon>Pseudomonadota</taxon>
        <taxon>Gammaproteobacteria</taxon>
        <taxon>Oceanospirillales</taxon>
        <taxon>Oceanospirillaceae</taxon>
        <taxon>Nitrincola</taxon>
    </lineage>
</organism>
<protein>
    <submittedName>
        <fullName evidence="2">Uncharacterized protein</fullName>
    </submittedName>
</protein>
<dbReference type="AlphaFoldDB" id="A0A5J6LH97"/>
<keyword evidence="1" id="KW-0732">Signal</keyword>
<keyword evidence="3" id="KW-1185">Reference proteome</keyword>
<sequence>MRCNRASIALLMFVGILLSSVAYATEQETYTMERSYYLIIRSNAVVYDVQVNGLNSKKNKELGAIDFSLPINHLMQSGENTLTLNYLALAGRDPETNELIHEYHDNFYVRIAIESMNLTTRERERITLMDISYDHENQTIQGNPLNPQGEEHVYETAHMFTDGEIRQASPHVIVTGRGPSFPTERLTVRFTTPDRFPTFHWLDAVELEDTPQLRAELVAAYERMYSYIYNGNFDAFYQELAPVWRQGAITTGVGQTAMDYVERMTIEERIVPVRPDGRTLNPLKIPDNLDHHVEFMGEGRLVRILPHPVTWQYPDSERYSAMPLLFYKTPSSEWKVADILTD</sequence>
<accession>A0A5J6LH97</accession>
<reference evidence="2 3" key="1">
    <citation type="submission" date="2019-09" db="EMBL/GenBank/DDBJ databases">
        <title>Nitrincola iocasae sp. nov., a bacterium isolated from the sediment collected at a cold seep field in South China Sea.</title>
        <authorList>
            <person name="Zhang H."/>
            <person name="Wang H."/>
            <person name="Li C."/>
        </authorList>
    </citation>
    <scope>NUCLEOTIDE SEQUENCE [LARGE SCALE GENOMIC DNA]</scope>
    <source>
        <strain evidence="2 3">KXZD1103</strain>
    </source>
</reference>
<feature type="chain" id="PRO_5023855061" evidence="1">
    <location>
        <begin position="25"/>
        <end position="342"/>
    </location>
</feature>
<name>A0A5J6LH97_9GAMM</name>
<gene>
    <name evidence="2" type="ORF">F5I99_14175</name>
</gene>